<dbReference type="SUPFAM" id="SSF46785">
    <property type="entry name" value="Winged helix' DNA-binding domain"/>
    <property type="match status" value="1"/>
</dbReference>
<dbReference type="InterPro" id="IPR005471">
    <property type="entry name" value="Tscrpt_reg_IclR_N"/>
</dbReference>
<dbReference type="GO" id="GO:0003677">
    <property type="term" value="F:DNA binding"/>
    <property type="evidence" value="ECO:0007669"/>
    <property type="project" value="InterPro"/>
</dbReference>
<dbReference type="OrthoDB" id="3399802at2"/>
<dbReference type="AlphaFoldDB" id="A0A516Q0C2"/>
<dbReference type="GO" id="GO:0006355">
    <property type="term" value="P:regulation of DNA-templated transcription"/>
    <property type="evidence" value="ECO:0007669"/>
    <property type="project" value="InterPro"/>
</dbReference>
<gene>
    <name evidence="2" type="ORF">FOE78_13970</name>
</gene>
<dbReference type="RefSeq" id="WP_143986836.1">
    <property type="nucleotide sequence ID" value="NZ_CP041692.1"/>
</dbReference>
<protein>
    <submittedName>
        <fullName evidence="2">Helix-turn-helix domain-containing protein</fullName>
    </submittedName>
</protein>
<evidence type="ECO:0000313" key="3">
    <source>
        <dbReference type="Proteomes" id="UP000319263"/>
    </source>
</evidence>
<dbReference type="InterPro" id="IPR036388">
    <property type="entry name" value="WH-like_DNA-bd_sf"/>
</dbReference>
<dbReference type="Pfam" id="PF09339">
    <property type="entry name" value="HTH_IclR"/>
    <property type="match status" value="1"/>
</dbReference>
<sequence length="216" mass="23913">MRVLQTLRDASGDLGVQELADRIGLHVNTVRFHLDRLVAEGLIVRRVEERTEPGRPRLTYRVVDHPAQETDGQRSYRLLAEILAGYVSGTPDPRTAAIEAGRSWGHYLTQGPAPYRQTGEATAMRELMRVLDDIGFRPELAHSGDQRQIRLRHCPFLEVATEHREVVCSVHLGLMQGALDELRAPLTTLQLEPFVEPSLCLASLAAAAQSNAPTPG</sequence>
<dbReference type="Gene3D" id="1.10.10.10">
    <property type="entry name" value="Winged helix-like DNA-binding domain superfamily/Winged helix DNA-binding domain"/>
    <property type="match status" value="1"/>
</dbReference>
<evidence type="ECO:0000259" key="1">
    <source>
        <dbReference type="Pfam" id="PF09339"/>
    </source>
</evidence>
<dbReference type="InterPro" id="IPR011991">
    <property type="entry name" value="ArsR-like_HTH"/>
</dbReference>
<dbReference type="KEGG" id="mik:FOE78_13970"/>
<dbReference type="CDD" id="cd00090">
    <property type="entry name" value="HTH_ARSR"/>
    <property type="match status" value="1"/>
</dbReference>
<feature type="domain" description="HTH iclR-type" evidence="1">
    <location>
        <begin position="1"/>
        <end position="45"/>
    </location>
</feature>
<reference evidence="2 3" key="1">
    <citation type="submission" date="2019-07" db="EMBL/GenBank/DDBJ databases">
        <title>Microlunatus dokdonensis sp. nov. isolated from the rhizospheric soil of the wild plant Elymus tsukushiensis.</title>
        <authorList>
            <person name="Ghim S.-Y."/>
            <person name="Hwang Y.-J."/>
            <person name="Son J.-S."/>
            <person name="Shin J.-H."/>
        </authorList>
    </citation>
    <scope>NUCLEOTIDE SEQUENCE [LARGE SCALE GENOMIC DNA]</scope>
    <source>
        <strain evidence="2 3">KUDC0627</strain>
    </source>
</reference>
<evidence type="ECO:0000313" key="2">
    <source>
        <dbReference type="EMBL" id="QDP96874.1"/>
    </source>
</evidence>
<name>A0A516Q0C2_9ACTN</name>
<keyword evidence="3" id="KW-1185">Reference proteome</keyword>
<proteinExistence type="predicted"/>
<dbReference type="Proteomes" id="UP000319263">
    <property type="component" value="Chromosome"/>
</dbReference>
<dbReference type="InterPro" id="IPR036390">
    <property type="entry name" value="WH_DNA-bd_sf"/>
</dbReference>
<dbReference type="EMBL" id="CP041692">
    <property type="protein sequence ID" value="QDP96874.1"/>
    <property type="molecule type" value="Genomic_DNA"/>
</dbReference>
<accession>A0A516Q0C2</accession>
<organism evidence="2 3">
    <name type="scientific">Microlunatus elymi</name>
    <dbReference type="NCBI Taxonomy" id="2596828"/>
    <lineage>
        <taxon>Bacteria</taxon>
        <taxon>Bacillati</taxon>
        <taxon>Actinomycetota</taxon>
        <taxon>Actinomycetes</taxon>
        <taxon>Propionibacteriales</taxon>
        <taxon>Propionibacteriaceae</taxon>
        <taxon>Microlunatus</taxon>
    </lineage>
</organism>